<evidence type="ECO:0000313" key="8">
    <source>
        <dbReference type="Proteomes" id="UP000696931"/>
    </source>
</evidence>
<dbReference type="InterPro" id="IPR023772">
    <property type="entry name" value="DNA-bd_HTH_TetR-type_CS"/>
</dbReference>
<dbReference type="Proteomes" id="UP000696931">
    <property type="component" value="Unassembled WGS sequence"/>
</dbReference>
<dbReference type="Pfam" id="PF00440">
    <property type="entry name" value="TetR_N"/>
    <property type="match status" value="1"/>
</dbReference>
<keyword evidence="2 4" id="KW-0238">DNA-binding</keyword>
<gene>
    <name evidence="7" type="ORF">HZA61_06380</name>
</gene>
<name>A0A933SCC5_UNCEI</name>
<dbReference type="PANTHER" id="PTHR30055:SF234">
    <property type="entry name" value="HTH-TYPE TRANSCRIPTIONAL REGULATOR BETI"/>
    <property type="match status" value="1"/>
</dbReference>
<proteinExistence type="predicted"/>
<keyword evidence="1" id="KW-0805">Transcription regulation</keyword>
<evidence type="ECO:0000259" key="6">
    <source>
        <dbReference type="PROSITE" id="PS50977"/>
    </source>
</evidence>
<dbReference type="InterPro" id="IPR001647">
    <property type="entry name" value="HTH_TetR"/>
</dbReference>
<evidence type="ECO:0000256" key="1">
    <source>
        <dbReference type="ARBA" id="ARBA00023015"/>
    </source>
</evidence>
<evidence type="ECO:0000256" key="3">
    <source>
        <dbReference type="ARBA" id="ARBA00023163"/>
    </source>
</evidence>
<dbReference type="GO" id="GO:0000976">
    <property type="term" value="F:transcription cis-regulatory region binding"/>
    <property type="evidence" value="ECO:0007669"/>
    <property type="project" value="TreeGrafter"/>
</dbReference>
<dbReference type="EMBL" id="JACRIW010000041">
    <property type="protein sequence ID" value="MBI5169095.1"/>
    <property type="molecule type" value="Genomic_DNA"/>
</dbReference>
<accession>A0A933SCC5</accession>
<feature type="domain" description="HTH tetR-type" evidence="6">
    <location>
        <begin position="32"/>
        <end position="92"/>
    </location>
</feature>
<evidence type="ECO:0000256" key="2">
    <source>
        <dbReference type="ARBA" id="ARBA00023125"/>
    </source>
</evidence>
<dbReference type="Pfam" id="PF17918">
    <property type="entry name" value="TetR_C_15"/>
    <property type="match status" value="1"/>
</dbReference>
<dbReference type="AlphaFoldDB" id="A0A933SCC5"/>
<feature type="DNA-binding region" description="H-T-H motif" evidence="4">
    <location>
        <begin position="55"/>
        <end position="74"/>
    </location>
</feature>
<dbReference type="InterPro" id="IPR050109">
    <property type="entry name" value="HTH-type_TetR-like_transc_reg"/>
</dbReference>
<dbReference type="PROSITE" id="PS50977">
    <property type="entry name" value="HTH_TETR_2"/>
    <property type="match status" value="1"/>
</dbReference>
<evidence type="ECO:0000256" key="4">
    <source>
        <dbReference type="PROSITE-ProRule" id="PRU00335"/>
    </source>
</evidence>
<dbReference type="InterPro" id="IPR041669">
    <property type="entry name" value="TetR_C_15"/>
</dbReference>
<evidence type="ECO:0000313" key="7">
    <source>
        <dbReference type="EMBL" id="MBI5169095.1"/>
    </source>
</evidence>
<dbReference type="InterPro" id="IPR009057">
    <property type="entry name" value="Homeodomain-like_sf"/>
</dbReference>
<keyword evidence="3" id="KW-0804">Transcription</keyword>
<reference evidence="7" key="1">
    <citation type="submission" date="2020-07" db="EMBL/GenBank/DDBJ databases">
        <title>Huge and variable diversity of episymbiotic CPR bacteria and DPANN archaea in groundwater ecosystems.</title>
        <authorList>
            <person name="He C.Y."/>
            <person name="Keren R."/>
            <person name="Whittaker M."/>
            <person name="Farag I.F."/>
            <person name="Doudna J."/>
            <person name="Cate J.H.D."/>
            <person name="Banfield J.F."/>
        </authorList>
    </citation>
    <scope>NUCLEOTIDE SEQUENCE</scope>
    <source>
        <strain evidence="7">NC_groundwater_1813_Pr3_B-0.1um_71_17</strain>
    </source>
</reference>
<feature type="region of interest" description="Disordered" evidence="5">
    <location>
        <begin position="1"/>
        <end position="31"/>
    </location>
</feature>
<dbReference type="PROSITE" id="PS01081">
    <property type="entry name" value="HTH_TETR_1"/>
    <property type="match status" value="1"/>
</dbReference>
<feature type="compositionally biased region" description="Basic and acidic residues" evidence="5">
    <location>
        <begin position="16"/>
        <end position="31"/>
    </location>
</feature>
<dbReference type="PRINTS" id="PR00455">
    <property type="entry name" value="HTHTETR"/>
</dbReference>
<feature type="compositionally biased region" description="Basic residues" evidence="5">
    <location>
        <begin position="1"/>
        <end position="15"/>
    </location>
</feature>
<organism evidence="7 8">
    <name type="scientific">Eiseniibacteriota bacterium</name>
    <dbReference type="NCBI Taxonomy" id="2212470"/>
    <lineage>
        <taxon>Bacteria</taxon>
        <taxon>Candidatus Eiseniibacteriota</taxon>
    </lineage>
</organism>
<sequence length="229" mass="25106">MATRTTKKRASKPRPRRADPATRRVPQQDRGQKRIEELLDAAEAVIVETGVDGMTTNAVAERAGAGMGSLYHFFASKEAILGALAERYMGVMRSITSYEGRAELRTLPLATLADAIVDPLAEFFRRTPAYSHVFHAIDRPGARDRACGELHEAATAQVESIMASRAPHLDPKRRRVHAMAAVEMVHALLTAAFAGPPALRAPLIAETKRVLALHAEMIEKGDEPLERLR</sequence>
<dbReference type="GO" id="GO:0003700">
    <property type="term" value="F:DNA-binding transcription factor activity"/>
    <property type="evidence" value="ECO:0007669"/>
    <property type="project" value="TreeGrafter"/>
</dbReference>
<dbReference type="PANTHER" id="PTHR30055">
    <property type="entry name" value="HTH-TYPE TRANSCRIPTIONAL REGULATOR RUTR"/>
    <property type="match status" value="1"/>
</dbReference>
<evidence type="ECO:0000256" key="5">
    <source>
        <dbReference type="SAM" id="MobiDB-lite"/>
    </source>
</evidence>
<comment type="caution">
    <text evidence="7">The sequence shown here is derived from an EMBL/GenBank/DDBJ whole genome shotgun (WGS) entry which is preliminary data.</text>
</comment>
<protein>
    <submittedName>
        <fullName evidence="7">TetR family transcriptional regulator</fullName>
    </submittedName>
</protein>
<dbReference type="Gene3D" id="1.10.357.10">
    <property type="entry name" value="Tetracycline Repressor, domain 2"/>
    <property type="match status" value="1"/>
</dbReference>
<dbReference type="SUPFAM" id="SSF46689">
    <property type="entry name" value="Homeodomain-like"/>
    <property type="match status" value="1"/>
</dbReference>